<keyword evidence="1" id="KW-0812">Transmembrane</keyword>
<keyword evidence="1" id="KW-0472">Membrane</keyword>
<protein>
    <submittedName>
        <fullName evidence="2">Uncharacterized protein</fullName>
    </submittedName>
</protein>
<evidence type="ECO:0000313" key="3">
    <source>
        <dbReference type="Proteomes" id="UP001448207"/>
    </source>
</evidence>
<keyword evidence="1" id="KW-1133">Transmembrane helix</keyword>
<sequence>MTEQVKRRRRKKNQLIYPSIYHTYTNPPTTLYHTHILFIFIFILVFVLILAFLPLLPYSSLLFFFSPLLL</sequence>
<reference evidence="2 3" key="1">
    <citation type="submission" date="2024-04" db="EMBL/GenBank/DDBJ databases">
        <title>Symmetric and asymmetric DNA N6-adenine methylation regulates different biological responses in Mucorales.</title>
        <authorList>
            <consortium name="Lawrence Berkeley National Laboratory"/>
            <person name="Lax C."/>
            <person name="Mondo S.J."/>
            <person name="Osorio-Concepcion M."/>
            <person name="Muszewska A."/>
            <person name="Corrochano-Luque M."/>
            <person name="Gutierrez G."/>
            <person name="Riley R."/>
            <person name="Lipzen A."/>
            <person name="Guo J."/>
            <person name="Hundley H."/>
            <person name="Amirebrahimi M."/>
            <person name="Ng V."/>
            <person name="Lorenzo-Gutierrez D."/>
            <person name="Binder U."/>
            <person name="Yang J."/>
            <person name="Song Y."/>
            <person name="Canovas D."/>
            <person name="Navarro E."/>
            <person name="Freitag M."/>
            <person name="Gabaldon T."/>
            <person name="Grigoriev I.V."/>
            <person name="Corrochano L.M."/>
            <person name="Nicolas F.E."/>
            <person name="Garre V."/>
        </authorList>
    </citation>
    <scope>NUCLEOTIDE SEQUENCE [LARGE SCALE GENOMIC DNA]</scope>
    <source>
        <strain evidence="2 3">L51</strain>
    </source>
</reference>
<gene>
    <name evidence="2" type="ORF">J3Q64DRAFT_1816560</name>
</gene>
<keyword evidence="3" id="KW-1185">Reference proteome</keyword>
<dbReference type="Proteomes" id="UP001448207">
    <property type="component" value="Unassembled WGS sequence"/>
</dbReference>
<feature type="transmembrane region" description="Helical" evidence="1">
    <location>
        <begin position="36"/>
        <end position="65"/>
    </location>
</feature>
<evidence type="ECO:0000313" key="2">
    <source>
        <dbReference type="EMBL" id="KAL0095987.1"/>
    </source>
</evidence>
<organism evidence="2 3">
    <name type="scientific">Phycomyces blakesleeanus</name>
    <dbReference type="NCBI Taxonomy" id="4837"/>
    <lineage>
        <taxon>Eukaryota</taxon>
        <taxon>Fungi</taxon>
        <taxon>Fungi incertae sedis</taxon>
        <taxon>Mucoromycota</taxon>
        <taxon>Mucoromycotina</taxon>
        <taxon>Mucoromycetes</taxon>
        <taxon>Mucorales</taxon>
        <taxon>Phycomycetaceae</taxon>
        <taxon>Phycomyces</taxon>
    </lineage>
</organism>
<evidence type="ECO:0000256" key="1">
    <source>
        <dbReference type="SAM" id="Phobius"/>
    </source>
</evidence>
<dbReference type="EMBL" id="JBCLYO010000001">
    <property type="protein sequence ID" value="KAL0095987.1"/>
    <property type="molecule type" value="Genomic_DNA"/>
</dbReference>
<comment type="caution">
    <text evidence="2">The sequence shown here is derived from an EMBL/GenBank/DDBJ whole genome shotgun (WGS) entry which is preliminary data.</text>
</comment>
<proteinExistence type="predicted"/>
<accession>A0ABR3BCE1</accession>
<name>A0ABR3BCE1_PHYBL</name>